<reference evidence="3 4" key="1">
    <citation type="submission" date="2019-03" db="EMBL/GenBank/DDBJ databases">
        <title>Genomic Encyclopedia of Type Strains, Phase IV (KMG-IV): sequencing the most valuable type-strain genomes for metagenomic binning, comparative biology and taxonomic classification.</title>
        <authorList>
            <person name="Goeker M."/>
        </authorList>
    </citation>
    <scope>NUCLEOTIDE SEQUENCE [LARGE SCALE GENOMIC DNA]</scope>
    <source>
        <strain evidence="3 4">DSM 19605</strain>
    </source>
</reference>
<name>A0A4R6U5R0_9BURK</name>
<dbReference type="InterPro" id="IPR036465">
    <property type="entry name" value="vWFA_dom_sf"/>
</dbReference>
<dbReference type="SUPFAM" id="SSF53300">
    <property type="entry name" value="vWA-like"/>
    <property type="match status" value="1"/>
</dbReference>
<evidence type="ECO:0000313" key="4">
    <source>
        <dbReference type="Proteomes" id="UP000295510"/>
    </source>
</evidence>
<dbReference type="NCBIfam" id="NF003707">
    <property type="entry name" value="PRK05325.1-2"/>
    <property type="match status" value="1"/>
</dbReference>
<evidence type="ECO:0000313" key="3">
    <source>
        <dbReference type="EMBL" id="TDQ41820.1"/>
    </source>
</evidence>
<dbReference type="PANTHER" id="PTHR30510">
    <property type="entry name" value="UPF0229 PROTEIN YEAH"/>
    <property type="match status" value="1"/>
</dbReference>
<feature type="region of interest" description="Disordered" evidence="2">
    <location>
        <begin position="85"/>
        <end position="110"/>
    </location>
</feature>
<comment type="caution">
    <text evidence="3">The sequence shown here is derived from an EMBL/GenBank/DDBJ whole genome shotgun (WGS) entry which is preliminary data.</text>
</comment>
<dbReference type="HAMAP" id="MF_01232">
    <property type="entry name" value="UPF0229"/>
    <property type="match status" value="1"/>
</dbReference>
<dbReference type="Proteomes" id="UP000295510">
    <property type="component" value="Unassembled WGS sequence"/>
</dbReference>
<dbReference type="NCBIfam" id="NF003708">
    <property type="entry name" value="PRK05325.1-3"/>
    <property type="match status" value="1"/>
</dbReference>
<dbReference type="PANTHER" id="PTHR30510:SF2">
    <property type="entry name" value="UPF0229 PROTEIN YEAH"/>
    <property type="match status" value="1"/>
</dbReference>
<protein>
    <recommendedName>
        <fullName evidence="1">UPF0229 protein DFR43_11175</fullName>
    </recommendedName>
</protein>
<organism evidence="3 4">
    <name type="scientific">Tepidicella xavieri</name>
    <dbReference type="NCBI Taxonomy" id="360241"/>
    <lineage>
        <taxon>Bacteria</taxon>
        <taxon>Pseudomonadati</taxon>
        <taxon>Pseudomonadota</taxon>
        <taxon>Betaproteobacteria</taxon>
        <taxon>Burkholderiales</taxon>
        <taxon>Tepidicella</taxon>
    </lineage>
</organism>
<dbReference type="InterPro" id="IPR006698">
    <property type="entry name" value="UPF0229"/>
</dbReference>
<dbReference type="Pfam" id="PF04285">
    <property type="entry name" value="DUF444"/>
    <property type="match status" value="1"/>
</dbReference>
<evidence type="ECO:0000256" key="2">
    <source>
        <dbReference type="SAM" id="MobiDB-lite"/>
    </source>
</evidence>
<accession>A0A4R6U5R0</accession>
<sequence length="425" mass="49147">MSQMVHIVDRRHDARNKSTVNRQRFLRRFKGQIRDAVRQAIGRRNVRDIDAGEEVHITGKDISEPQFRHGRPGVWRRVNAGNDRFVPGDELDRPSGGAAGSGSGQASPDGESLDDFVFTLSREEFLDIFFEDLALPNLVKTQLAQIQEYQSRRAGYTPTGTPANISIRRSMRGAAGRRIAHGAPLKQRLQALQAEWEQVVAERGEGDPRARELEEEMARLRHRLEAIPFIDEFDLRYTHRVRVPQPSTQAVMFCLMDVSGSMDEERKQIAKRFFMLLYLFLRRTYERIELVFVRHHTQAAEVDEDEFFHSRESGGTVVSSALALTLKIVRERYGSQAWNVYVAQASDGDNWNDDSPLCRQLLDESLLPLCQYYAYIEINDEQPRNLWEEYARLLPRHRERFAMQRIATPADIFPVFRSLFQKRLS</sequence>
<keyword evidence="4" id="KW-1185">Reference proteome</keyword>
<dbReference type="EMBL" id="SNYL01000011">
    <property type="protein sequence ID" value="TDQ41820.1"/>
    <property type="molecule type" value="Genomic_DNA"/>
</dbReference>
<proteinExistence type="inferred from homology"/>
<dbReference type="AlphaFoldDB" id="A0A4R6U5R0"/>
<gene>
    <name evidence="3" type="ORF">DFR43_11175</name>
</gene>
<evidence type="ECO:0000256" key="1">
    <source>
        <dbReference type="HAMAP-Rule" id="MF_01232"/>
    </source>
</evidence>
<comment type="similarity">
    <text evidence="1">Belongs to the UPF0229 family.</text>
</comment>